<dbReference type="AlphaFoldDB" id="B0CFN2"/>
<name>B0CFN2_ACAM1</name>
<dbReference type="EMBL" id="CP000828">
    <property type="protein sequence ID" value="ABW27051.1"/>
    <property type="molecule type" value="Genomic_DNA"/>
</dbReference>
<dbReference type="Proteomes" id="UP000000268">
    <property type="component" value="Chromosome"/>
</dbReference>
<evidence type="ECO:0000313" key="1">
    <source>
        <dbReference type="EMBL" id="ABW27051.1"/>
    </source>
</evidence>
<evidence type="ECO:0000313" key="2">
    <source>
        <dbReference type="Proteomes" id="UP000000268"/>
    </source>
</evidence>
<gene>
    <name evidence="1" type="ordered locus">AM1_2035</name>
</gene>
<sequence length="47" mass="5363">MYWQQFQANQWLGLDLEITCCFCGKSDQQGNSMALAKNLDLGHLITK</sequence>
<reference evidence="1 2" key="1">
    <citation type="journal article" date="2008" name="Proc. Natl. Acad. Sci. U.S.A.">
        <title>Niche adaptation and genome expansion in the chlorophyll d-producing cyanobacterium Acaryochloris marina.</title>
        <authorList>
            <person name="Swingley W.D."/>
            <person name="Chen M."/>
            <person name="Cheung P.C."/>
            <person name="Conrad A.L."/>
            <person name="Dejesa L.C."/>
            <person name="Hao J."/>
            <person name="Honchak B.M."/>
            <person name="Karbach L.E."/>
            <person name="Kurdoglu A."/>
            <person name="Lahiri S."/>
            <person name="Mastrian S.D."/>
            <person name="Miyashita H."/>
            <person name="Page L."/>
            <person name="Ramakrishna P."/>
            <person name="Satoh S."/>
            <person name="Sattley W.M."/>
            <person name="Shimada Y."/>
            <person name="Taylor H.L."/>
            <person name="Tomo T."/>
            <person name="Tsuchiya T."/>
            <person name="Wang Z.T."/>
            <person name="Raymond J."/>
            <person name="Mimuro M."/>
            <person name="Blankenship R.E."/>
            <person name="Touchman J.W."/>
        </authorList>
    </citation>
    <scope>NUCLEOTIDE SEQUENCE [LARGE SCALE GENOMIC DNA]</scope>
    <source>
        <strain evidence="2">MBIC 11017</strain>
    </source>
</reference>
<dbReference type="KEGG" id="amr:AM1_2035"/>
<proteinExistence type="predicted"/>
<protein>
    <submittedName>
        <fullName evidence="1">Uncharacterized protein</fullName>
    </submittedName>
</protein>
<accession>B0CFN2</accession>
<dbReference type="HOGENOM" id="CLU_3163338_0_0_3"/>
<organism evidence="1 2">
    <name type="scientific">Acaryochloris marina (strain MBIC 11017)</name>
    <dbReference type="NCBI Taxonomy" id="329726"/>
    <lineage>
        <taxon>Bacteria</taxon>
        <taxon>Bacillati</taxon>
        <taxon>Cyanobacteriota</taxon>
        <taxon>Cyanophyceae</taxon>
        <taxon>Acaryochloridales</taxon>
        <taxon>Acaryochloridaceae</taxon>
        <taxon>Acaryochloris</taxon>
    </lineage>
</organism>
<keyword evidence="2" id="KW-1185">Reference proteome</keyword>